<accession>A0ABD5Y7U7</accession>
<proteinExistence type="predicted"/>
<comment type="caution">
    <text evidence="1">The sequence shown here is derived from an EMBL/GenBank/DDBJ whole genome shotgun (WGS) entry which is preliminary data.</text>
</comment>
<dbReference type="EMBL" id="JBHTAS010000004">
    <property type="protein sequence ID" value="MFC7143287.1"/>
    <property type="molecule type" value="Genomic_DNA"/>
</dbReference>
<evidence type="ECO:0000313" key="1">
    <source>
        <dbReference type="EMBL" id="MFC7143287.1"/>
    </source>
</evidence>
<keyword evidence="2" id="KW-1185">Reference proteome</keyword>
<reference evidence="1 2" key="1">
    <citation type="journal article" date="2019" name="Int. J. Syst. Evol. Microbiol.">
        <title>The Global Catalogue of Microorganisms (GCM) 10K type strain sequencing project: providing services to taxonomists for standard genome sequencing and annotation.</title>
        <authorList>
            <consortium name="The Broad Institute Genomics Platform"/>
            <consortium name="The Broad Institute Genome Sequencing Center for Infectious Disease"/>
            <person name="Wu L."/>
            <person name="Ma J."/>
        </authorList>
    </citation>
    <scope>NUCLEOTIDE SEQUENCE [LARGE SCALE GENOMIC DNA]</scope>
    <source>
        <strain evidence="1 2">XZYJT29</strain>
    </source>
</reference>
<dbReference type="RefSeq" id="WP_382262021.1">
    <property type="nucleotide sequence ID" value="NZ_JBHTAS010000004.1"/>
</dbReference>
<gene>
    <name evidence="1" type="ORF">ACFQMA_26385</name>
</gene>
<protein>
    <submittedName>
        <fullName evidence="1">Uncharacterized protein</fullName>
    </submittedName>
</protein>
<dbReference type="AlphaFoldDB" id="A0ABD5Y7U7"/>
<name>A0ABD5Y7U7_9EURY</name>
<sequence>MYDDAPYQVQRDFRELDKKIRTLHTEYHDFFEVDPSRESVLSSVHDTFESFPNNRFPEYDRPLIKWYNAVTRELHSHSPDPSRLMTVNVTFWRIFALKLAQRHAQGMSPEEVRGNLGITSFEEARSSAIQKLDEFEEEDLDAKFSGLATELESERSAADELVAPILERRGIAHEDLHPGQ</sequence>
<organism evidence="1 2">
    <name type="scientific">Halosimplex aquaticum</name>
    <dbReference type="NCBI Taxonomy" id="3026162"/>
    <lineage>
        <taxon>Archaea</taxon>
        <taxon>Methanobacteriati</taxon>
        <taxon>Methanobacteriota</taxon>
        <taxon>Stenosarchaea group</taxon>
        <taxon>Halobacteria</taxon>
        <taxon>Halobacteriales</taxon>
        <taxon>Haloarculaceae</taxon>
        <taxon>Halosimplex</taxon>
    </lineage>
</organism>
<evidence type="ECO:0000313" key="2">
    <source>
        <dbReference type="Proteomes" id="UP001596432"/>
    </source>
</evidence>
<dbReference type="Proteomes" id="UP001596432">
    <property type="component" value="Unassembled WGS sequence"/>
</dbReference>